<feature type="transmembrane region" description="Helical" evidence="5">
    <location>
        <begin position="21"/>
        <end position="41"/>
    </location>
</feature>
<reference evidence="7" key="1">
    <citation type="journal article" date="2019" name="Int. J. Syst. Evol. Microbiol.">
        <title>The Global Catalogue of Microorganisms (GCM) 10K type strain sequencing project: providing services to taxonomists for standard genome sequencing and annotation.</title>
        <authorList>
            <consortium name="The Broad Institute Genomics Platform"/>
            <consortium name="The Broad Institute Genome Sequencing Center for Infectious Disease"/>
            <person name="Wu L."/>
            <person name="Ma J."/>
        </authorList>
    </citation>
    <scope>NUCLEOTIDE SEQUENCE [LARGE SCALE GENOMIC DNA]</scope>
    <source>
        <strain evidence="7">NCAIM B.01391</strain>
    </source>
</reference>
<keyword evidence="4 5" id="KW-0472">Membrane</keyword>
<dbReference type="Pfam" id="PF07681">
    <property type="entry name" value="DoxX"/>
    <property type="match status" value="1"/>
</dbReference>
<dbReference type="Proteomes" id="UP001596053">
    <property type="component" value="Unassembled WGS sequence"/>
</dbReference>
<comment type="subcellular location">
    <subcellularLocation>
        <location evidence="1">Membrane</location>
        <topology evidence="1">Multi-pass membrane protein</topology>
    </subcellularLocation>
</comment>
<accession>A0ABW0IXH4</accession>
<evidence type="ECO:0000256" key="1">
    <source>
        <dbReference type="ARBA" id="ARBA00004141"/>
    </source>
</evidence>
<keyword evidence="2 5" id="KW-0812">Transmembrane</keyword>
<dbReference type="EMBL" id="JBHSLW010000052">
    <property type="protein sequence ID" value="MFC5422852.1"/>
    <property type="molecule type" value="Genomic_DNA"/>
</dbReference>
<protein>
    <submittedName>
        <fullName evidence="6">DoxX family protein</fullName>
    </submittedName>
</protein>
<name>A0ABW0IXH4_9HYPH</name>
<keyword evidence="7" id="KW-1185">Reference proteome</keyword>
<keyword evidence="3 5" id="KW-1133">Transmembrane helix</keyword>
<dbReference type="InterPro" id="IPR032808">
    <property type="entry name" value="DoxX"/>
</dbReference>
<evidence type="ECO:0000256" key="2">
    <source>
        <dbReference type="ARBA" id="ARBA00022692"/>
    </source>
</evidence>
<comment type="caution">
    <text evidence="6">The sequence shown here is derived from an EMBL/GenBank/DDBJ whole genome shotgun (WGS) entry which is preliminary data.</text>
</comment>
<evidence type="ECO:0000256" key="4">
    <source>
        <dbReference type="ARBA" id="ARBA00023136"/>
    </source>
</evidence>
<evidence type="ECO:0000313" key="6">
    <source>
        <dbReference type="EMBL" id="MFC5422852.1"/>
    </source>
</evidence>
<dbReference type="RefSeq" id="WP_377801080.1">
    <property type="nucleotide sequence ID" value="NZ_JBHSLW010000052.1"/>
</dbReference>
<sequence length="151" mass="16461">MNRGSHPRPSETVPPVIASALTNPGVLVFARVMLTLPYWVAGILKLLDFAGTEATMARVGLYPTSIFAALTILVEIGASLLVILNRWTWAAAGALGVFTVWATFLAHRFWDFAEPQRGEQLNTFLEHASLASGFILVAAVSILLRSREGRR</sequence>
<feature type="transmembrane region" description="Helical" evidence="5">
    <location>
        <begin position="61"/>
        <end position="82"/>
    </location>
</feature>
<evidence type="ECO:0000256" key="5">
    <source>
        <dbReference type="SAM" id="Phobius"/>
    </source>
</evidence>
<gene>
    <name evidence="6" type="ORF">ACFPOB_25165</name>
</gene>
<proteinExistence type="predicted"/>
<organism evidence="6 7">
    <name type="scientific">Bosea eneae</name>
    <dbReference type="NCBI Taxonomy" id="151454"/>
    <lineage>
        <taxon>Bacteria</taxon>
        <taxon>Pseudomonadati</taxon>
        <taxon>Pseudomonadota</taxon>
        <taxon>Alphaproteobacteria</taxon>
        <taxon>Hyphomicrobiales</taxon>
        <taxon>Boseaceae</taxon>
        <taxon>Bosea</taxon>
    </lineage>
</organism>
<evidence type="ECO:0000313" key="7">
    <source>
        <dbReference type="Proteomes" id="UP001596053"/>
    </source>
</evidence>
<feature type="transmembrane region" description="Helical" evidence="5">
    <location>
        <begin position="89"/>
        <end position="107"/>
    </location>
</feature>
<feature type="transmembrane region" description="Helical" evidence="5">
    <location>
        <begin position="127"/>
        <end position="144"/>
    </location>
</feature>
<evidence type="ECO:0000256" key="3">
    <source>
        <dbReference type="ARBA" id="ARBA00022989"/>
    </source>
</evidence>